<comment type="caution">
    <text evidence="3">The sequence shown here is derived from an EMBL/GenBank/DDBJ whole genome shotgun (WGS) entry which is preliminary data.</text>
</comment>
<dbReference type="InterPro" id="IPR021711">
    <property type="entry name" value="DUF3295"/>
</dbReference>
<name>A0A9P4WH23_9PLEO</name>
<feature type="compositionally biased region" description="Low complexity" evidence="1">
    <location>
        <begin position="493"/>
        <end position="506"/>
    </location>
</feature>
<evidence type="ECO:0000313" key="3">
    <source>
        <dbReference type="EMBL" id="KAF3031940.1"/>
    </source>
</evidence>
<feature type="region of interest" description="Disordered" evidence="1">
    <location>
        <begin position="98"/>
        <end position="128"/>
    </location>
</feature>
<feature type="compositionally biased region" description="Acidic residues" evidence="1">
    <location>
        <begin position="338"/>
        <end position="365"/>
    </location>
</feature>
<dbReference type="InterPro" id="IPR053043">
    <property type="entry name" value="Ras-cAMP_regulatory"/>
</dbReference>
<dbReference type="GO" id="GO:0006808">
    <property type="term" value="P:regulation of nitrogen utilization"/>
    <property type="evidence" value="ECO:0007669"/>
    <property type="project" value="TreeGrafter"/>
</dbReference>
<dbReference type="PANTHER" id="PTHR28014">
    <property type="entry name" value="NEGATIVE REGULATOR OF RAS-CAMP PATHWAY"/>
    <property type="match status" value="1"/>
</dbReference>
<organism evidence="3 4">
    <name type="scientific">Didymella heteroderae</name>
    <dbReference type="NCBI Taxonomy" id="1769908"/>
    <lineage>
        <taxon>Eukaryota</taxon>
        <taxon>Fungi</taxon>
        <taxon>Dikarya</taxon>
        <taxon>Ascomycota</taxon>
        <taxon>Pezizomycotina</taxon>
        <taxon>Dothideomycetes</taxon>
        <taxon>Pleosporomycetidae</taxon>
        <taxon>Pleosporales</taxon>
        <taxon>Pleosporineae</taxon>
        <taxon>Didymellaceae</taxon>
        <taxon>Didymella</taxon>
    </lineage>
</organism>
<sequence>MPVAHSSMSTIETRNPENLFGLWTIFPKCSPAMVNGECYENTAWRLRARETSSCQPDHVVQPQWSFDQEVAAGATADVPELSTSIASDHSIDTLTASQHYSDPSASRPDLRRHDSATGNARGRHMAPIDLEKVIHSIQEKKVVEPMSPLPPHLAPQTPQATQEVNSEGSVAACSASSPSTARRCAPELSMSTFATARDSDDLSATRSEANTSTDMSQHSIVRGFEPGHISAFIRSSTNLAPTPMALKEIPNSVVNSPTFRAGPMMTKKQSMFTLNGPSDEDARSSLKAHSPSEGSSLSEKLYNAGSLKYTAHLNTDISLRQYQKAISDGEGAIQSDSDNLEESATEEEDSDDDWEDVDEEADEGDQPNTQTSSMFPRVDSKPNLTPRRSLLTFMIHEGDGAQATQNVGQRQQPPPILRSRTTLPNGSPTGDSSQNDSDLMMRQQASRAKPTVMTTSNVHPPALSPQTTRQFMLQKELSGSLRQSLLWERQQKNATTNAATRRPATTDLQNVSAMAQAQPMHTSAKSPNSYLDQGNDSYHTKGW</sequence>
<dbReference type="PANTHER" id="PTHR28014:SF1">
    <property type="entry name" value="NEGATIVE REGULATOR OF RAS-CAMP PATHWAY"/>
    <property type="match status" value="1"/>
</dbReference>
<feature type="compositionally biased region" description="Polar residues" evidence="1">
    <location>
        <begin position="507"/>
        <end position="537"/>
    </location>
</feature>
<dbReference type="GO" id="GO:0031930">
    <property type="term" value="P:mitochondria-nucleus signaling pathway"/>
    <property type="evidence" value="ECO:0007669"/>
    <property type="project" value="TreeGrafter"/>
</dbReference>
<feature type="region of interest" description="Disordered" evidence="1">
    <location>
        <begin position="329"/>
        <end position="384"/>
    </location>
</feature>
<feature type="domain" description="DUF3295" evidence="2">
    <location>
        <begin position="76"/>
        <end position="543"/>
    </location>
</feature>
<keyword evidence="4" id="KW-1185">Reference proteome</keyword>
<accession>A0A9P4WH23</accession>
<evidence type="ECO:0000256" key="1">
    <source>
        <dbReference type="SAM" id="MobiDB-lite"/>
    </source>
</evidence>
<feature type="region of interest" description="Disordered" evidence="1">
    <location>
        <begin position="270"/>
        <end position="298"/>
    </location>
</feature>
<dbReference type="Proteomes" id="UP000758155">
    <property type="component" value="Unassembled WGS sequence"/>
</dbReference>
<evidence type="ECO:0000313" key="4">
    <source>
        <dbReference type="Proteomes" id="UP000758155"/>
    </source>
</evidence>
<gene>
    <name evidence="3" type="ORF">E8E12_002633</name>
</gene>
<reference evidence="3" key="1">
    <citation type="submission" date="2019-04" db="EMBL/GenBank/DDBJ databases">
        <title>Sequencing of skin fungus with MAO and IRED activity.</title>
        <authorList>
            <person name="Marsaioli A.J."/>
            <person name="Bonatto J.M.C."/>
            <person name="Reis Junior O."/>
        </authorList>
    </citation>
    <scope>NUCLEOTIDE SEQUENCE</scope>
    <source>
        <strain evidence="3">28M1</strain>
    </source>
</reference>
<evidence type="ECO:0000259" key="2">
    <source>
        <dbReference type="Pfam" id="PF11702"/>
    </source>
</evidence>
<dbReference type="Pfam" id="PF11702">
    <property type="entry name" value="DUF3295"/>
    <property type="match status" value="1"/>
</dbReference>
<proteinExistence type="predicted"/>
<dbReference type="EMBL" id="SWKV01000117">
    <property type="protein sequence ID" value="KAF3031940.1"/>
    <property type="molecule type" value="Genomic_DNA"/>
</dbReference>
<dbReference type="GO" id="GO:0000122">
    <property type="term" value="P:negative regulation of transcription by RNA polymerase II"/>
    <property type="evidence" value="ECO:0007669"/>
    <property type="project" value="TreeGrafter"/>
</dbReference>
<feature type="compositionally biased region" description="Polar residues" evidence="1">
    <location>
        <begin position="419"/>
        <end position="437"/>
    </location>
</feature>
<dbReference type="GO" id="GO:0005737">
    <property type="term" value="C:cytoplasm"/>
    <property type="evidence" value="ECO:0007669"/>
    <property type="project" value="TreeGrafter"/>
</dbReference>
<feature type="region of interest" description="Disordered" evidence="1">
    <location>
        <begin position="492"/>
        <end position="543"/>
    </location>
</feature>
<feature type="compositionally biased region" description="Polar residues" evidence="1">
    <location>
        <begin position="402"/>
        <end position="411"/>
    </location>
</feature>
<dbReference type="OrthoDB" id="5054775at2759"/>
<dbReference type="AlphaFoldDB" id="A0A9P4WH23"/>
<feature type="compositionally biased region" description="Polar residues" evidence="1">
    <location>
        <begin position="452"/>
        <end position="464"/>
    </location>
</feature>
<feature type="region of interest" description="Disordered" evidence="1">
    <location>
        <begin position="402"/>
        <end position="464"/>
    </location>
</feature>
<protein>
    <recommendedName>
        <fullName evidence="2">DUF3295 domain-containing protein</fullName>
    </recommendedName>
</protein>